<evidence type="ECO:0000313" key="6">
    <source>
        <dbReference type="Proteomes" id="UP000037043"/>
    </source>
</evidence>
<accession>A0A0L6ZE89</accession>
<evidence type="ECO:0000256" key="2">
    <source>
        <dbReference type="ARBA" id="ARBA00022679"/>
    </source>
</evidence>
<dbReference type="EC" id="2.4.1.246" evidence="5"/>
<keyword evidence="6" id="KW-1185">Reference proteome</keyword>
<name>A0A0L6ZE89_9CLOT</name>
<dbReference type="Proteomes" id="UP000037043">
    <property type="component" value="Unassembled WGS sequence"/>
</dbReference>
<dbReference type="AlphaFoldDB" id="A0A0L6ZE89"/>
<proteinExistence type="predicted"/>
<dbReference type="Gene3D" id="3.40.50.2000">
    <property type="entry name" value="Glycogen Phosphorylase B"/>
    <property type="match status" value="2"/>
</dbReference>
<reference evidence="6" key="1">
    <citation type="submission" date="2015-08" db="EMBL/GenBank/DDBJ databases">
        <title>Genome sequence of the strict anaerobe Clostridium homopropionicum LuHBu1 (DSM 5847T).</title>
        <authorList>
            <person name="Poehlein A."/>
            <person name="Beck M."/>
            <person name="Schiel-Bengelsdorf B."/>
            <person name="Bengelsdorf F.R."/>
            <person name="Daniel R."/>
            <person name="Duerre P."/>
        </authorList>
    </citation>
    <scope>NUCLEOTIDE SEQUENCE [LARGE SCALE GENOMIC DNA]</scope>
    <source>
        <strain evidence="6">DSM 5847</strain>
    </source>
</reference>
<keyword evidence="2 5" id="KW-0808">Transferase</keyword>
<dbReference type="CDD" id="cd03801">
    <property type="entry name" value="GT4_PimA-like"/>
    <property type="match status" value="1"/>
</dbReference>
<sequence length="352" mass="39861">MKICFLGDGNSIHIQRWLDYFKNKGHEVHLISFSHVSLDGIFVHKVGDVDINENGGNWRYLLQIKKIKSLLKEINADIVNAHYITSYGLIGALTGAKNLILSAWGSDILVTPKKNIVYKALTKFALNRSKLITSDSDIMTEEIIKMTKVKTITVPMGVEENLLHLKRKEEEDIKILSLRTVNKNSNIDLIVKAFHKLSEIENDKNIKLIITNSGSEMGNIKKMIKDMKLQNRVEIKGFVSREEILELLTTSQIFISVLTSDSTSVTLLEAMATGVFPIVSNIPANRQWIENGKNGLVIESFKEEDLFNALRAAIKNSSLSEEAVQVNKKIIKERALWENNMRLVEKEMEEIV</sequence>
<dbReference type="STRING" id="36844.SAMN04488501_10414"/>
<dbReference type="InterPro" id="IPR028098">
    <property type="entry name" value="Glyco_trans_4-like_N"/>
</dbReference>
<feature type="domain" description="Glycosyltransferase subfamily 4-like N-terminal" evidence="4">
    <location>
        <begin position="2"/>
        <end position="136"/>
    </location>
</feature>
<dbReference type="GO" id="GO:0103011">
    <property type="term" value="F:mannosylfructose-phosphate synthase activity"/>
    <property type="evidence" value="ECO:0007669"/>
    <property type="project" value="UniProtKB-EC"/>
</dbReference>
<dbReference type="PANTHER" id="PTHR12526:SF629">
    <property type="entry name" value="TEICHURONIC ACID BIOSYNTHESIS GLYCOSYLTRANSFERASE TUAH-RELATED"/>
    <property type="match status" value="1"/>
</dbReference>
<evidence type="ECO:0000313" key="5">
    <source>
        <dbReference type="EMBL" id="KOA21118.1"/>
    </source>
</evidence>
<dbReference type="PANTHER" id="PTHR12526">
    <property type="entry name" value="GLYCOSYLTRANSFERASE"/>
    <property type="match status" value="1"/>
</dbReference>
<dbReference type="SUPFAM" id="SSF53756">
    <property type="entry name" value="UDP-Glycosyltransferase/glycogen phosphorylase"/>
    <property type="match status" value="1"/>
</dbReference>
<dbReference type="InterPro" id="IPR001296">
    <property type="entry name" value="Glyco_trans_1"/>
</dbReference>
<dbReference type="RefSeq" id="WP_052220295.1">
    <property type="nucleotide sequence ID" value="NZ_LHUR01000011.1"/>
</dbReference>
<gene>
    <name evidence="5" type="primary">mfpsA</name>
    <name evidence="5" type="ORF">CLHOM_07060</name>
</gene>
<protein>
    <submittedName>
        <fullName evidence="5">Mannosylfructose-phosphate synthase</fullName>
        <ecNumber evidence="5">2.4.1.246</ecNumber>
    </submittedName>
</protein>
<organism evidence="5 6">
    <name type="scientific">Clostridium homopropionicum DSM 5847</name>
    <dbReference type="NCBI Taxonomy" id="1121318"/>
    <lineage>
        <taxon>Bacteria</taxon>
        <taxon>Bacillati</taxon>
        <taxon>Bacillota</taxon>
        <taxon>Clostridia</taxon>
        <taxon>Eubacteriales</taxon>
        <taxon>Clostridiaceae</taxon>
        <taxon>Clostridium</taxon>
    </lineage>
</organism>
<evidence type="ECO:0000256" key="1">
    <source>
        <dbReference type="ARBA" id="ARBA00022676"/>
    </source>
</evidence>
<dbReference type="Pfam" id="PF13477">
    <property type="entry name" value="Glyco_trans_4_2"/>
    <property type="match status" value="1"/>
</dbReference>
<evidence type="ECO:0000259" key="4">
    <source>
        <dbReference type="Pfam" id="PF13477"/>
    </source>
</evidence>
<feature type="domain" description="Glycosyl transferase family 1" evidence="3">
    <location>
        <begin position="167"/>
        <end position="325"/>
    </location>
</feature>
<dbReference type="Pfam" id="PF00534">
    <property type="entry name" value="Glycos_transf_1"/>
    <property type="match status" value="1"/>
</dbReference>
<keyword evidence="1 5" id="KW-0328">Glycosyltransferase</keyword>
<dbReference type="EMBL" id="LHUR01000011">
    <property type="protein sequence ID" value="KOA21118.1"/>
    <property type="molecule type" value="Genomic_DNA"/>
</dbReference>
<comment type="caution">
    <text evidence="5">The sequence shown here is derived from an EMBL/GenBank/DDBJ whole genome shotgun (WGS) entry which is preliminary data.</text>
</comment>
<evidence type="ECO:0000259" key="3">
    <source>
        <dbReference type="Pfam" id="PF00534"/>
    </source>
</evidence>
<dbReference type="PATRIC" id="fig|1121318.3.peg.708"/>